<accession>A0AAV6NPC3</accession>
<evidence type="ECO:0000313" key="2">
    <source>
        <dbReference type="EMBL" id="KAG6599535.1"/>
    </source>
</evidence>
<dbReference type="Proteomes" id="UP000685013">
    <property type="component" value="Chromosome 5"/>
</dbReference>
<proteinExistence type="predicted"/>
<feature type="region of interest" description="Disordered" evidence="1">
    <location>
        <begin position="1"/>
        <end position="20"/>
    </location>
</feature>
<comment type="caution">
    <text evidence="2">The sequence shown here is derived from an EMBL/GenBank/DDBJ whole genome shotgun (WGS) entry which is preliminary data.</text>
</comment>
<feature type="region of interest" description="Disordered" evidence="1">
    <location>
        <begin position="118"/>
        <end position="180"/>
    </location>
</feature>
<name>A0AAV6NPC3_9ROSI</name>
<feature type="compositionally biased region" description="Polar residues" evidence="1">
    <location>
        <begin position="122"/>
        <end position="133"/>
    </location>
</feature>
<protein>
    <submittedName>
        <fullName evidence="2">O-fucosyltransferase 35</fullName>
    </submittedName>
</protein>
<dbReference type="AlphaFoldDB" id="A0AAV6NPC3"/>
<evidence type="ECO:0000313" key="3">
    <source>
        <dbReference type="Proteomes" id="UP000685013"/>
    </source>
</evidence>
<feature type="compositionally biased region" description="Basic and acidic residues" evidence="1">
    <location>
        <begin position="7"/>
        <end position="19"/>
    </location>
</feature>
<keyword evidence="3" id="KW-1185">Reference proteome</keyword>
<feature type="compositionally biased region" description="Low complexity" evidence="1">
    <location>
        <begin position="148"/>
        <end position="166"/>
    </location>
</feature>
<evidence type="ECO:0000256" key="1">
    <source>
        <dbReference type="SAM" id="MobiDB-lite"/>
    </source>
</evidence>
<sequence>MCSPEDDTAKPRTKSRWEKAANPQVGSLWAGELKIRAAVSIAQTGHSPHFLNINFFLIDLKSPFPQTPLSKIHTGHPPLVLLNHSLSVIPSSHSYSYRRPKIIESGGVGAEIMVPQRHHNSNDGVSQRVNSPRFSGPITRRAHSFKRNNNSNDINNCTNSNTIQNNGLSSHHEIDLPVNSPRSEAFRSTVLVDGFESGLERKTG</sequence>
<feature type="non-terminal residue" evidence="2">
    <location>
        <position position="1"/>
    </location>
</feature>
<organism evidence="2 3">
    <name type="scientific">Cucurbita argyrosperma subsp. sororia</name>
    <dbReference type="NCBI Taxonomy" id="37648"/>
    <lineage>
        <taxon>Eukaryota</taxon>
        <taxon>Viridiplantae</taxon>
        <taxon>Streptophyta</taxon>
        <taxon>Embryophyta</taxon>
        <taxon>Tracheophyta</taxon>
        <taxon>Spermatophyta</taxon>
        <taxon>Magnoliopsida</taxon>
        <taxon>eudicotyledons</taxon>
        <taxon>Gunneridae</taxon>
        <taxon>Pentapetalae</taxon>
        <taxon>rosids</taxon>
        <taxon>fabids</taxon>
        <taxon>Cucurbitales</taxon>
        <taxon>Cucurbitaceae</taxon>
        <taxon>Cucurbiteae</taxon>
        <taxon>Cucurbita</taxon>
    </lineage>
</organism>
<reference evidence="2 3" key="1">
    <citation type="journal article" date="2021" name="Hortic Res">
        <title>The domestication of Cucurbita argyrosperma as revealed by the genome of its wild relative.</title>
        <authorList>
            <person name="Barrera-Redondo J."/>
            <person name="Sanchez-de la Vega G."/>
            <person name="Aguirre-Liguori J.A."/>
            <person name="Castellanos-Morales G."/>
            <person name="Gutierrez-Guerrero Y.T."/>
            <person name="Aguirre-Dugua X."/>
            <person name="Aguirre-Planter E."/>
            <person name="Tenaillon M.I."/>
            <person name="Lira-Saade R."/>
            <person name="Eguiarte L.E."/>
        </authorList>
    </citation>
    <scope>NUCLEOTIDE SEQUENCE [LARGE SCALE GENOMIC DNA]</scope>
    <source>
        <strain evidence="2">JBR-2021</strain>
    </source>
</reference>
<gene>
    <name evidence="2" type="primary">OFUT35</name>
    <name evidence="2" type="ORF">SDJN03_09313</name>
</gene>
<dbReference type="EMBL" id="JAGKQH010000005">
    <property type="protein sequence ID" value="KAG6599535.1"/>
    <property type="molecule type" value="Genomic_DNA"/>
</dbReference>